<dbReference type="Pfam" id="PF00176">
    <property type="entry name" value="SNF2-rel_dom"/>
    <property type="match status" value="2"/>
</dbReference>
<keyword evidence="4" id="KW-0067">ATP-binding</keyword>
<dbReference type="PANTHER" id="PTHR45626">
    <property type="entry name" value="TRANSCRIPTION TERMINATION FACTOR 2-RELATED"/>
    <property type="match status" value="1"/>
</dbReference>
<sequence length="889" mass="100267">MSKFATARILYVFYIPDAASLPFASTPISKNPVPFRLLSDSIASLSMDDDHIDNCSYGNDGDRSRSVIKGNESIASLSPYSAKLVNDPLSRGKLRDRLLRRSLAKSRNVNSHRHTFSTLRNEAPNMHGISCIESADDEVVEESVVHEEVMSTDDSDVVVIEGDSDEECTSKVHVIVSDRGNVKNNIAIQSFSDTEDESDDDVLFLYSTEATRQVSTKSTKIISNATKYMKETTTNLEARLENLRIPCGIQEKALAELHKALNSQPGAKELTKTPDGFLCPLKEHQMSGLTWLIWRESCPPNGGILADDMGLGKTLLMIALIVRAKAEYRKKNEADDMGLGKTLLMIALIVRAKAEYRKKNEGGKGQFTEYQEGVIPSNATLVIAPASLMHHWESEIKSKCKVGLIKVAVYHNLRKNMSCKILALNDVVITTYKLVANELRDLQMESPLMKIHWARIILDEAHNIKNRKTEMAKAVCRLAADARWCVTGTPVHNNLWDLYSLIKFLNVEYFSKEDFWKGYVMTGTAKSTERLNLLMKNYVLRREKDFLSPVTENILVDLPMKYNHDHMLQFSEEERQTYTIIYEASRAKVKEMITGEVDERSRGRSKKTICLISTQFQKMRCVLVILLRLRQACSHFHLTKNAVDMEAFQSLGTAGSLTTDQQKDLANITIDSFVDPLEVEDLQVVFERKFVSAKINVALNLLECVLKHKEKCVIVSQWTSLLKILEQHIVSRFSCAKCSTISGDVQPQERQRRVEDFNKSPNGINIMLISISAGGVGLNLTGGNHLILMDLHWNPALELQARDRIHRMGQTREVHIHKLVIERSIEERVLALQMKKMKLATNVLKGPFDYVTSLKNIPCGTACSISFIVCAIPSRKPISTNIDEIYLQW</sequence>
<dbReference type="SUPFAM" id="SSF52540">
    <property type="entry name" value="P-loop containing nucleoside triphosphate hydrolases"/>
    <property type="match status" value="3"/>
</dbReference>
<proteinExistence type="predicted"/>
<comment type="subcellular location">
    <subcellularLocation>
        <location evidence="1">Nucleus</location>
    </subcellularLocation>
</comment>
<evidence type="ECO:0000256" key="3">
    <source>
        <dbReference type="ARBA" id="ARBA00022801"/>
    </source>
</evidence>
<dbReference type="Pfam" id="PF00271">
    <property type="entry name" value="Helicase_C"/>
    <property type="match status" value="1"/>
</dbReference>
<evidence type="ECO:0000313" key="8">
    <source>
        <dbReference type="Proteomes" id="UP000053766"/>
    </source>
</evidence>
<dbReference type="PANTHER" id="PTHR45626:SF50">
    <property type="entry name" value="TRANSCRIPTION TERMINATION FACTOR 2"/>
    <property type="match status" value="1"/>
</dbReference>
<dbReference type="OrthoDB" id="423559at2759"/>
<protein>
    <submittedName>
        <fullName evidence="7">Protein, SNF2 family</fullName>
    </submittedName>
</protein>
<dbReference type="GO" id="GO:0005524">
    <property type="term" value="F:ATP binding"/>
    <property type="evidence" value="ECO:0007669"/>
    <property type="project" value="UniProtKB-KW"/>
</dbReference>
<dbReference type="GO" id="GO:0008094">
    <property type="term" value="F:ATP-dependent activity, acting on DNA"/>
    <property type="evidence" value="ECO:0007669"/>
    <property type="project" value="TreeGrafter"/>
</dbReference>
<dbReference type="InterPro" id="IPR038718">
    <property type="entry name" value="SNF2-like_sf"/>
</dbReference>
<dbReference type="InterPro" id="IPR001650">
    <property type="entry name" value="Helicase_C-like"/>
</dbReference>
<feature type="domain" description="Helicase ATP-binding" evidence="5">
    <location>
        <begin position="294"/>
        <end position="508"/>
    </location>
</feature>
<dbReference type="GO" id="GO:0006281">
    <property type="term" value="P:DNA repair"/>
    <property type="evidence" value="ECO:0007669"/>
    <property type="project" value="TreeGrafter"/>
</dbReference>
<dbReference type="Gene3D" id="3.40.50.10810">
    <property type="entry name" value="Tandem AAA-ATPase domain"/>
    <property type="match status" value="2"/>
</dbReference>
<evidence type="ECO:0000256" key="1">
    <source>
        <dbReference type="ARBA" id="ARBA00004123"/>
    </source>
</evidence>
<dbReference type="InterPro" id="IPR027417">
    <property type="entry name" value="P-loop_NTPase"/>
</dbReference>
<evidence type="ECO:0000259" key="6">
    <source>
        <dbReference type="PROSITE" id="PS51194"/>
    </source>
</evidence>
<keyword evidence="3" id="KW-0378">Hydrolase</keyword>
<dbReference type="PROSITE" id="PS00690">
    <property type="entry name" value="DEAH_ATP_HELICASE"/>
    <property type="match status" value="1"/>
</dbReference>
<name>A0A0D8XDA8_DICVI</name>
<evidence type="ECO:0000256" key="4">
    <source>
        <dbReference type="ARBA" id="ARBA00022840"/>
    </source>
</evidence>
<dbReference type="SMART" id="SM00490">
    <property type="entry name" value="HELICc"/>
    <property type="match status" value="1"/>
</dbReference>
<dbReference type="InterPro" id="IPR000330">
    <property type="entry name" value="SNF2_N"/>
</dbReference>
<accession>A0A0D8XDA8</accession>
<dbReference type="InterPro" id="IPR014001">
    <property type="entry name" value="Helicase_ATP-bd"/>
</dbReference>
<keyword evidence="8" id="KW-1185">Reference proteome</keyword>
<dbReference type="Gene3D" id="3.40.50.300">
    <property type="entry name" value="P-loop containing nucleotide triphosphate hydrolases"/>
    <property type="match status" value="1"/>
</dbReference>
<dbReference type="STRING" id="29172.A0A0D8XDA8"/>
<dbReference type="Proteomes" id="UP000053766">
    <property type="component" value="Unassembled WGS sequence"/>
</dbReference>
<dbReference type="PROSITE" id="PS51192">
    <property type="entry name" value="HELICASE_ATP_BIND_1"/>
    <property type="match status" value="1"/>
</dbReference>
<dbReference type="InterPro" id="IPR002464">
    <property type="entry name" value="DNA/RNA_helicase_DEAH_CS"/>
</dbReference>
<reference evidence="7 8" key="1">
    <citation type="submission" date="2013-11" db="EMBL/GenBank/DDBJ databases">
        <title>Draft genome of the bovine lungworm Dictyocaulus viviparus.</title>
        <authorList>
            <person name="Mitreva M."/>
        </authorList>
    </citation>
    <scope>NUCLEOTIDE SEQUENCE [LARGE SCALE GENOMIC DNA]</scope>
    <source>
        <strain evidence="7 8">HannoverDv2000</strain>
    </source>
</reference>
<dbReference type="InterPro" id="IPR050628">
    <property type="entry name" value="SNF2_RAD54_helicase_TF"/>
</dbReference>
<organism evidence="7 8">
    <name type="scientific">Dictyocaulus viviparus</name>
    <name type="common">Bovine lungworm</name>
    <dbReference type="NCBI Taxonomy" id="29172"/>
    <lineage>
        <taxon>Eukaryota</taxon>
        <taxon>Metazoa</taxon>
        <taxon>Ecdysozoa</taxon>
        <taxon>Nematoda</taxon>
        <taxon>Chromadorea</taxon>
        <taxon>Rhabditida</taxon>
        <taxon>Rhabditina</taxon>
        <taxon>Rhabditomorpha</taxon>
        <taxon>Strongyloidea</taxon>
        <taxon>Metastrongylidae</taxon>
        <taxon>Dictyocaulus</taxon>
    </lineage>
</organism>
<dbReference type="AlphaFoldDB" id="A0A0D8XDA8"/>
<dbReference type="InterPro" id="IPR049730">
    <property type="entry name" value="SNF2/RAD54-like_C"/>
</dbReference>
<dbReference type="SMART" id="SM00487">
    <property type="entry name" value="DEXDc"/>
    <property type="match status" value="1"/>
</dbReference>
<gene>
    <name evidence="7" type="ORF">DICVIV_13643</name>
</gene>
<keyword evidence="2" id="KW-0547">Nucleotide-binding</keyword>
<dbReference type="GO" id="GO:0005634">
    <property type="term" value="C:nucleus"/>
    <property type="evidence" value="ECO:0007669"/>
    <property type="project" value="UniProtKB-SubCell"/>
</dbReference>
<dbReference type="CDD" id="cd18793">
    <property type="entry name" value="SF2_C_SNF"/>
    <property type="match status" value="1"/>
</dbReference>
<reference evidence="8" key="2">
    <citation type="journal article" date="2016" name="Sci. Rep.">
        <title>Dictyocaulus viviparus genome, variome and transcriptome elucidate lungworm biology and support future intervention.</title>
        <authorList>
            <person name="McNulty S.N."/>
            <person name="Strube C."/>
            <person name="Rosa B.A."/>
            <person name="Martin J.C."/>
            <person name="Tyagi R."/>
            <person name="Choi Y.J."/>
            <person name="Wang Q."/>
            <person name="Hallsworth Pepin K."/>
            <person name="Zhang X."/>
            <person name="Ozersky P."/>
            <person name="Wilson R.K."/>
            <person name="Sternberg P.W."/>
            <person name="Gasser R.B."/>
            <person name="Mitreva M."/>
        </authorList>
    </citation>
    <scope>NUCLEOTIDE SEQUENCE [LARGE SCALE GENOMIC DNA]</scope>
    <source>
        <strain evidence="8">HannoverDv2000</strain>
    </source>
</reference>
<feature type="domain" description="Helicase C-terminal" evidence="6">
    <location>
        <begin position="700"/>
        <end position="845"/>
    </location>
</feature>
<evidence type="ECO:0000313" key="7">
    <source>
        <dbReference type="EMBL" id="KJH40406.1"/>
    </source>
</evidence>
<evidence type="ECO:0000259" key="5">
    <source>
        <dbReference type="PROSITE" id="PS51192"/>
    </source>
</evidence>
<evidence type="ECO:0000256" key="2">
    <source>
        <dbReference type="ARBA" id="ARBA00022741"/>
    </source>
</evidence>
<dbReference type="GO" id="GO:0016787">
    <property type="term" value="F:hydrolase activity"/>
    <property type="evidence" value="ECO:0007669"/>
    <property type="project" value="UniProtKB-KW"/>
</dbReference>
<dbReference type="EMBL" id="KN717246">
    <property type="protein sequence ID" value="KJH40406.1"/>
    <property type="molecule type" value="Genomic_DNA"/>
</dbReference>
<dbReference type="PROSITE" id="PS51194">
    <property type="entry name" value="HELICASE_CTER"/>
    <property type="match status" value="1"/>
</dbReference>